<dbReference type="Proteomes" id="UP001375382">
    <property type="component" value="Unassembled WGS sequence"/>
</dbReference>
<evidence type="ECO:0000259" key="2">
    <source>
        <dbReference type="Pfam" id="PF01337"/>
    </source>
</evidence>
<protein>
    <submittedName>
        <fullName evidence="4">Barstar family protein</fullName>
    </submittedName>
</protein>
<organism evidence="4 5">
    <name type="scientific">Rheinheimera muenzenbergensis</name>
    <dbReference type="NCBI Taxonomy" id="1193628"/>
    <lineage>
        <taxon>Bacteria</taxon>
        <taxon>Pseudomonadati</taxon>
        <taxon>Pseudomonadota</taxon>
        <taxon>Gammaproteobacteria</taxon>
        <taxon>Chromatiales</taxon>
        <taxon>Chromatiaceae</taxon>
        <taxon>Rheinheimera</taxon>
    </lineage>
</organism>
<name>A0ABU8CE56_9GAMM</name>
<reference evidence="4 5" key="1">
    <citation type="journal article" date="2023" name="Ecotoxicol. Environ. Saf.">
        <title>Mercury remediation potential of mercury-resistant strain Rheinheimera metallidurans sp. nov. isolated from a municipal waste dumping site.</title>
        <authorList>
            <person name="Yadav V."/>
            <person name="Manjhi A."/>
            <person name="Vadakedath N."/>
        </authorList>
    </citation>
    <scope>NUCLEOTIDE SEQUENCE [LARGE SCALE GENOMIC DNA]</scope>
    <source>
        <strain evidence="4 5">E-49</strain>
    </source>
</reference>
<dbReference type="InterPro" id="IPR035905">
    <property type="entry name" value="Barstar-like_sf"/>
</dbReference>
<dbReference type="RefSeq" id="WP_335737961.1">
    <property type="nucleotide sequence ID" value="NZ_JALAAR010000037.1"/>
</dbReference>
<proteinExistence type="inferred from homology"/>
<dbReference type="InterPro" id="IPR000468">
    <property type="entry name" value="Barstar"/>
</dbReference>
<comment type="caution">
    <text evidence="4">The sequence shown here is derived from an EMBL/GenBank/DDBJ whole genome shotgun (WGS) entry which is preliminary data.</text>
</comment>
<feature type="domain" description="Barstar (barnase inhibitor)" evidence="2">
    <location>
        <begin position="17"/>
        <end position="83"/>
    </location>
</feature>
<dbReference type="Gene3D" id="3.30.370.10">
    <property type="entry name" value="Barstar-like"/>
    <property type="match status" value="1"/>
</dbReference>
<dbReference type="SUPFAM" id="SSF52038">
    <property type="entry name" value="Barstar-related"/>
    <property type="match status" value="1"/>
</dbReference>
<evidence type="ECO:0000256" key="1">
    <source>
        <dbReference type="ARBA" id="ARBA00006845"/>
    </source>
</evidence>
<sequence>MYRTPELKIEIKPGMGIDEIHSLLAKAMEFPEYYGNNWDAFDECINDVGFSNPPEILIIKGWDHFIREHPRDAKLFWSCIAQREVTKKPTTVLVTPRACPCCGYLTLSDWNSGSWEICEICNWEDDAVQFNDPAYEGGANKESLIQARKRFGKSKSEALRYVKEFRGAGNS</sequence>
<dbReference type="Pfam" id="PF14206">
    <property type="entry name" value="Cys_rich_CPCC"/>
    <property type="match status" value="1"/>
</dbReference>
<feature type="domain" description="Cysteine-rich CPCC" evidence="3">
    <location>
        <begin position="98"/>
        <end position="156"/>
    </location>
</feature>
<comment type="similarity">
    <text evidence="1">Belongs to the barstar family.</text>
</comment>
<evidence type="ECO:0000259" key="3">
    <source>
        <dbReference type="Pfam" id="PF14206"/>
    </source>
</evidence>
<evidence type="ECO:0000313" key="5">
    <source>
        <dbReference type="Proteomes" id="UP001375382"/>
    </source>
</evidence>
<evidence type="ECO:0000313" key="4">
    <source>
        <dbReference type="EMBL" id="MEH8019583.1"/>
    </source>
</evidence>
<dbReference type="InterPro" id="IPR025983">
    <property type="entry name" value="Cys_rich_CPCC"/>
</dbReference>
<gene>
    <name evidence="4" type="ORF">MN202_20320</name>
</gene>
<accession>A0ABU8CE56</accession>
<dbReference type="EMBL" id="JALAAR010000037">
    <property type="protein sequence ID" value="MEH8019583.1"/>
    <property type="molecule type" value="Genomic_DNA"/>
</dbReference>
<keyword evidence="5" id="KW-1185">Reference proteome</keyword>
<dbReference type="Pfam" id="PF01337">
    <property type="entry name" value="Barstar"/>
    <property type="match status" value="1"/>
</dbReference>